<dbReference type="InterPro" id="IPR058886">
    <property type="entry name" value="SWIB_eIF2D"/>
</dbReference>
<name>F4P9Q2_BATDJ</name>
<feature type="region of interest" description="Disordered" evidence="2">
    <location>
        <begin position="426"/>
        <end position="445"/>
    </location>
</feature>
<dbReference type="SUPFAM" id="SSF88697">
    <property type="entry name" value="PUA domain-like"/>
    <property type="match status" value="1"/>
</dbReference>
<dbReference type="InterPro" id="IPR041366">
    <property type="entry name" value="Pre-PUA"/>
</dbReference>
<dbReference type="InterPro" id="IPR015947">
    <property type="entry name" value="PUA-like_sf"/>
</dbReference>
<dbReference type="HOGENOM" id="CLU_012487_1_1_1"/>
<protein>
    <recommendedName>
        <fullName evidence="3">SUI1 domain-containing protein</fullName>
    </recommendedName>
</protein>
<dbReference type="InterPro" id="IPR036877">
    <property type="entry name" value="SUI1_dom_sf"/>
</dbReference>
<feature type="compositionally biased region" description="Low complexity" evidence="2">
    <location>
        <begin position="434"/>
        <end position="443"/>
    </location>
</feature>
<dbReference type="SUPFAM" id="SSF55159">
    <property type="entry name" value="eIF1-like"/>
    <property type="match status" value="1"/>
</dbReference>
<dbReference type="GO" id="GO:0003743">
    <property type="term" value="F:translation initiation factor activity"/>
    <property type="evidence" value="ECO:0000318"/>
    <property type="project" value="GO_Central"/>
</dbReference>
<organism evidence="4 5">
    <name type="scientific">Batrachochytrium dendrobatidis (strain JAM81 / FGSC 10211)</name>
    <name type="common">Frog chytrid fungus</name>
    <dbReference type="NCBI Taxonomy" id="684364"/>
    <lineage>
        <taxon>Eukaryota</taxon>
        <taxon>Fungi</taxon>
        <taxon>Fungi incertae sedis</taxon>
        <taxon>Chytridiomycota</taxon>
        <taxon>Chytridiomycota incertae sedis</taxon>
        <taxon>Chytridiomycetes</taxon>
        <taxon>Rhizophydiales</taxon>
        <taxon>Rhizophydiales incertae sedis</taxon>
        <taxon>Batrachochytrium</taxon>
    </lineage>
</organism>
<dbReference type="PANTHER" id="PTHR12217">
    <property type="entry name" value="EUKARYOTIC TRANSLATION INITIATION FACTOR 2D"/>
    <property type="match status" value="1"/>
</dbReference>
<dbReference type="RefSeq" id="XP_006681528.1">
    <property type="nucleotide sequence ID" value="XM_006681465.1"/>
</dbReference>
<reference evidence="4 5" key="1">
    <citation type="submission" date="2009-12" db="EMBL/GenBank/DDBJ databases">
        <title>The draft genome of Batrachochytrium dendrobatidis.</title>
        <authorList>
            <consortium name="US DOE Joint Genome Institute (JGI-PGF)"/>
            <person name="Kuo A."/>
            <person name="Salamov A."/>
            <person name="Schmutz J."/>
            <person name="Lucas S."/>
            <person name="Pitluck S."/>
            <person name="Rosenblum E."/>
            <person name="Stajich J."/>
            <person name="Eisen M."/>
            <person name="Grigoriev I.V."/>
        </authorList>
    </citation>
    <scope>NUCLEOTIDE SEQUENCE [LARGE SCALE GENOMIC DNA]</scope>
    <source>
        <strain evidence="5">JAM81 / FGSC 10211</strain>
    </source>
</reference>
<evidence type="ECO:0000313" key="5">
    <source>
        <dbReference type="Proteomes" id="UP000007241"/>
    </source>
</evidence>
<dbReference type="OrthoDB" id="199771at2759"/>
<dbReference type="GeneID" id="18244185"/>
<dbReference type="EMBL" id="GL882890">
    <property type="protein sequence ID" value="EGF77958.1"/>
    <property type="molecule type" value="Genomic_DNA"/>
</dbReference>
<dbReference type="Pfam" id="PF26291">
    <property type="entry name" value="SWIB_eIF2D"/>
    <property type="match status" value="1"/>
</dbReference>
<dbReference type="PROSITE" id="PS50296">
    <property type="entry name" value="SUI1"/>
    <property type="match status" value="1"/>
</dbReference>
<sequence>MFKKPFTIKSQTLLRSSDIRKLRSRVVEQFSPYATCNTTDIASVLFGTDKSTPITAVRIVTHAGRTVTLYVVNSIPILFVDTVDSLNSNRLDEVLFPTVYALWRGVQIGCFFTPKPVLDRLFNGADLMMPGVISHSGDNHPFHVGTVMGVCGHGSLTPLVVGTALISSHDLDDAFQKESVRGKALHTCHTYGDELWAYGGSLDPPVELNLSMSDQVKKVQSLDSLSEQSLSIISNTDAIDTVQQLTLDKLDGWTLLSGDSESDLYSLVDSEFSTDLVTNTHVAKENLEQPTSENNESLVEPVQVAECIKGCIAICENDRLMQTAFMTAAIQHAKKTPHLLPISGSTFYSNYVLPSREWGTTLDIKKTSFKKLSKYYKTIEKEGMIKTKEQAGEIRITFINFSHSLFEGFEVPCKLAGNGRCTNETSQLKKSESETSTVSHSSKQAGGKLSFTNLYMPPKGSSIIDLFQEVNKIHPLPKYMTAHDIRQAIDAYAVENNLVDVNDKRYIKFDILLYDAVRTKNEDAAIANDRIRRDIIQERIISKLNKFYQLKIGDVLQPVKKGVFPMIQISIEKRSKSKSLTCVLNLQHYTDKLQDIAHELRLKCSASVSVNGTPIAPEMIVQGSKAYEVCQTLHEMLGIPIPPGLVAVRSGMKPKPCENKFIKIT</sequence>
<dbReference type="CDD" id="cd11610">
    <property type="entry name" value="eIF2D_N"/>
    <property type="match status" value="1"/>
</dbReference>
<dbReference type="SUPFAM" id="SSF47592">
    <property type="entry name" value="SWIB/MDM2 domain"/>
    <property type="match status" value="1"/>
</dbReference>
<dbReference type="InterPro" id="IPR048248">
    <property type="entry name" value="PUA_eIF2d-like"/>
</dbReference>
<dbReference type="InterPro" id="IPR039757">
    <property type="entry name" value="EIF2D"/>
</dbReference>
<evidence type="ECO:0000256" key="1">
    <source>
        <dbReference type="ARBA" id="ARBA00022490"/>
    </source>
</evidence>
<feature type="domain" description="SUI1" evidence="3">
    <location>
        <begin position="567"/>
        <end position="637"/>
    </location>
</feature>
<accession>F4P9Q2</accession>
<dbReference type="Pfam" id="PF26292">
    <property type="entry name" value="PUA_elF2D"/>
    <property type="match status" value="1"/>
</dbReference>
<dbReference type="InterPro" id="IPR057429">
    <property type="entry name" value="WH_eIF2D"/>
</dbReference>
<dbReference type="Pfam" id="PF25304">
    <property type="entry name" value="WHD_eIF2D"/>
    <property type="match status" value="1"/>
</dbReference>
<dbReference type="InParanoid" id="F4P9Q2"/>
<keyword evidence="5" id="KW-1185">Reference proteome</keyword>
<dbReference type="Gene3D" id="3.30.780.10">
    <property type="entry name" value="SUI1-like domain"/>
    <property type="match status" value="1"/>
</dbReference>
<dbReference type="CDD" id="cd21156">
    <property type="entry name" value="PUA_eIF2d-like"/>
    <property type="match status" value="1"/>
</dbReference>
<dbReference type="AlphaFoldDB" id="F4P9Q2"/>
<proteinExistence type="predicted"/>
<keyword evidence="1" id="KW-0963">Cytoplasm</keyword>
<dbReference type="PANTHER" id="PTHR12217:SF4">
    <property type="entry name" value="EUKARYOTIC TRANSLATION INITIATION FACTOR 2D"/>
    <property type="match status" value="1"/>
</dbReference>
<dbReference type="Gene3D" id="3.10.400.20">
    <property type="match status" value="1"/>
</dbReference>
<gene>
    <name evidence="4" type="ORF">BATDEDRAFT_91228</name>
</gene>
<dbReference type="Pfam" id="PF17832">
    <property type="entry name" value="Pre-PUA"/>
    <property type="match status" value="1"/>
</dbReference>
<dbReference type="InterPro" id="IPR036885">
    <property type="entry name" value="SWIB_MDM2_dom_sf"/>
</dbReference>
<dbReference type="STRING" id="684364.F4P9Q2"/>
<dbReference type="InterPro" id="IPR001950">
    <property type="entry name" value="SUI1"/>
</dbReference>
<evidence type="ECO:0000313" key="4">
    <source>
        <dbReference type="EMBL" id="EGF77958.1"/>
    </source>
</evidence>
<dbReference type="GO" id="GO:0001731">
    <property type="term" value="P:formation of translation preinitiation complex"/>
    <property type="evidence" value="ECO:0000318"/>
    <property type="project" value="GO_Central"/>
</dbReference>
<dbReference type="InterPro" id="IPR048247">
    <property type="entry name" value="eIF2D_N"/>
</dbReference>
<evidence type="ECO:0000259" key="3">
    <source>
        <dbReference type="PROSITE" id="PS50296"/>
    </source>
</evidence>
<dbReference type="OMA" id="KWIESAD"/>
<evidence type="ECO:0000256" key="2">
    <source>
        <dbReference type="SAM" id="MobiDB-lite"/>
    </source>
</evidence>
<dbReference type="Pfam" id="PF01253">
    <property type="entry name" value="SUI1"/>
    <property type="match status" value="1"/>
</dbReference>
<dbReference type="Proteomes" id="UP000007241">
    <property type="component" value="Unassembled WGS sequence"/>
</dbReference>